<dbReference type="GO" id="GO:0009190">
    <property type="term" value="P:cyclic nucleotide biosynthetic process"/>
    <property type="evidence" value="ECO:0007669"/>
    <property type="project" value="InterPro"/>
</dbReference>
<evidence type="ECO:0000259" key="2">
    <source>
        <dbReference type="PROSITE" id="PS50125"/>
    </source>
</evidence>
<name>A0A1M5CG86_9ACTN</name>
<feature type="domain" description="Guanylate cyclase" evidence="2">
    <location>
        <begin position="108"/>
        <end position="223"/>
    </location>
</feature>
<dbReference type="OrthoDB" id="9801841at2"/>
<dbReference type="SMART" id="SM00044">
    <property type="entry name" value="CYCc"/>
    <property type="match status" value="1"/>
</dbReference>
<comment type="similarity">
    <text evidence="1">Belongs to the adenylyl cyclase class-3 family.</text>
</comment>
<dbReference type="Pfam" id="PF00211">
    <property type="entry name" value="Guanylate_cyc"/>
    <property type="match status" value="1"/>
</dbReference>
<gene>
    <name evidence="3" type="ORF">SAMN05443575_0232</name>
</gene>
<dbReference type="AlphaFoldDB" id="A0A1M5CG86"/>
<organism evidence="3 4">
    <name type="scientific">Jatrophihabitans endophyticus</name>
    <dbReference type="NCBI Taxonomy" id="1206085"/>
    <lineage>
        <taxon>Bacteria</taxon>
        <taxon>Bacillati</taxon>
        <taxon>Actinomycetota</taxon>
        <taxon>Actinomycetes</taxon>
        <taxon>Jatrophihabitantales</taxon>
        <taxon>Jatrophihabitantaceae</taxon>
        <taxon>Jatrophihabitans</taxon>
    </lineage>
</organism>
<dbReference type="PANTHER" id="PTHR43081">
    <property type="entry name" value="ADENYLATE CYCLASE, TERMINAL-DIFFERENTIATION SPECIFIC-RELATED"/>
    <property type="match status" value="1"/>
</dbReference>
<dbReference type="PROSITE" id="PS50125">
    <property type="entry name" value="GUANYLATE_CYCLASE_2"/>
    <property type="match status" value="1"/>
</dbReference>
<dbReference type="Gene3D" id="3.30.70.1230">
    <property type="entry name" value="Nucleotide cyclase"/>
    <property type="match status" value="1"/>
</dbReference>
<evidence type="ECO:0000313" key="4">
    <source>
        <dbReference type="Proteomes" id="UP000186132"/>
    </source>
</evidence>
<evidence type="ECO:0000256" key="1">
    <source>
        <dbReference type="ARBA" id="ARBA00005381"/>
    </source>
</evidence>
<dbReference type="Proteomes" id="UP000186132">
    <property type="component" value="Unassembled WGS sequence"/>
</dbReference>
<dbReference type="InterPro" id="IPR029787">
    <property type="entry name" value="Nucleotide_cyclase"/>
</dbReference>
<dbReference type="EMBL" id="FQVU01000001">
    <property type="protein sequence ID" value="SHF53710.1"/>
    <property type="molecule type" value="Genomic_DNA"/>
</dbReference>
<dbReference type="RefSeq" id="WP_073384921.1">
    <property type="nucleotide sequence ID" value="NZ_FQVU01000001.1"/>
</dbReference>
<dbReference type="InterPro" id="IPR001054">
    <property type="entry name" value="A/G_cyclase"/>
</dbReference>
<keyword evidence="4" id="KW-1185">Reference proteome</keyword>
<protein>
    <submittedName>
        <fullName evidence="3">Adenylate/guanylate cyclase</fullName>
    </submittedName>
</protein>
<dbReference type="GO" id="GO:0004016">
    <property type="term" value="F:adenylate cyclase activity"/>
    <property type="evidence" value="ECO:0007669"/>
    <property type="project" value="UniProtKB-ARBA"/>
</dbReference>
<dbReference type="STRING" id="1206085.SAMN05443575_0232"/>
<dbReference type="CDD" id="cd07302">
    <property type="entry name" value="CHD"/>
    <property type="match status" value="1"/>
</dbReference>
<sequence length="272" mass="28855">MGVAAVVLIAVLVVALAAQSAALALVLRSRSRLRTELATLQESLHPAPRTGALEATGRVVRDVVRRAGVLREHGMSELLSSSLDDLLRWAAADRERIVRVADDDGVVTLFFSDITDSTALNERVGDDEWTRVLAAHDRLVRRGIEERDGLVVKTVGDGFMAVFPTAQAAVRAAVAIQEGLGRPRGRRLRRVPVSVRIGVHTGTAVSRDGDYLGHNVAVCARIAAHATGGQILTSAATRDAAAGLRDVTFRSEGEVAFKGVSEPVAVYTVSAG</sequence>
<proteinExistence type="inferred from homology"/>
<reference evidence="3 4" key="1">
    <citation type="submission" date="2016-11" db="EMBL/GenBank/DDBJ databases">
        <authorList>
            <person name="Jaros S."/>
            <person name="Januszkiewicz K."/>
            <person name="Wedrychowicz H."/>
        </authorList>
    </citation>
    <scope>NUCLEOTIDE SEQUENCE [LARGE SCALE GENOMIC DNA]</scope>
    <source>
        <strain evidence="3 4">DSM 45627</strain>
    </source>
</reference>
<dbReference type="SUPFAM" id="SSF55073">
    <property type="entry name" value="Nucleotide cyclase"/>
    <property type="match status" value="1"/>
</dbReference>
<dbReference type="InterPro" id="IPR050697">
    <property type="entry name" value="Adenylyl/Guanylyl_Cyclase_3/4"/>
</dbReference>
<accession>A0A1M5CG86</accession>
<dbReference type="GO" id="GO:0035556">
    <property type="term" value="P:intracellular signal transduction"/>
    <property type="evidence" value="ECO:0007669"/>
    <property type="project" value="InterPro"/>
</dbReference>
<dbReference type="PANTHER" id="PTHR43081:SF1">
    <property type="entry name" value="ADENYLATE CYCLASE, TERMINAL-DIFFERENTIATION SPECIFIC"/>
    <property type="match status" value="1"/>
</dbReference>
<evidence type="ECO:0000313" key="3">
    <source>
        <dbReference type="EMBL" id="SHF53710.1"/>
    </source>
</evidence>